<gene>
    <name evidence="1" type="ORF">AmaxDRAFT_1763</name>
</gene>
<dbReference type="Proteomes" id="UP000004061">
    <property type="component" value="Unassembled WGS sequence"/>
</dbReference>
<protein>
    <submittedName>
        <fullName evidence="1">Uncharacterized protein</fullName>
    </submittedName>
</protein>
<evidence type="ECO:0000313" key="2">
    <source>
        <dbReference type="Proteomes" id="UP000004061"/>
    </source>
</evidence>
<sequence>MVCSFSPQSREWVSVLDMQPVHTNLKFVVAAFIFSL</sequence>
<reference evidence="1 2" key="1">
    <citation type="journal article" date="2011" name="Appl. Environ. Microbiol.">
        <title>Contribution of a Sodium Ion Gradient to Energy Conservation during Fermentation in the Cyanobacterium Arthrospira (Spirulina) maxima CS-328.</title>
        <authorList>
            <person name="Carrieri D."/>
            <person name="Ananyev G."/>
            <person name="Lenz O."/>
            <person name="Bryant D.A."/>
            <person name="Dismukes G.C."/>
        </authorList>
    </citation>
    <scope>NUCLEOTIDE SEQUENCE [LARGE SCALE GENOMIC DNA]</scope>
    <source>
        <strain evidence="1 2">CS-328</strain>
    </source>
</reference>
<proteinExistence type="predicted"/>
<name>B5VZ25_LIMMA</name>
<keyword evidence="2" id="KW-1185">Reference proteome</keyword>
<dbReference type="EMBL" id="ABYK01000010">
    <property type="protein sequence ID" value="EDZ95493.1"/>
    <property type="molecule type" value="Genomic_DNA"/>
</dbReference>
<evidence type="ECO:0000313" key="1">
    <source>
        <dbReference type="EMBL" id="EDZ95493.1"/>
    </source>
</evidence>
<dbReference type="AlphaFoldDB" id="B5VZ25"/>
<organism evidence="1 2">
    <name type="scientific">Limnospira maxima CS-328</name>
    <dbReference type="NCBI Taxonomy" id="513049"/>
    <lineage>
        <taxon>Bacteria</taxon>
        <taxon>Bacillati</taxon>
        <taxon>Cyanobacteriota</taxon>
        <taxon>Cyanophyceae</taxon>
        <taxon>Oscillatoriophycideae</taxon>
        <taxon>Oscillatoriales</taxon>
        <taxon>Sirenicapillariaceae</taxon>
        <taxon>Limnospira</taxon>
    </lineage>
</organism>
<accession>B5VZ25</accession>
<comment type="caution">
    <text evidence="1">The sequence shown here is derived from an EMBL/GenBank/DDBJ whole genome shotgun (WGS) entry which is preliminary data.</text>
</comment>